<dbReference type="EMBL" id="JACCJC010000015">
    <property type="protein sequence ID" value="KAF6237229.1"/>
    <property type="molecule type" value="Genomic_DNA"/>
</dbReference>
<dbReference type="AlphaFoldDB" id="A0A8H6FYQ2"/>
<keyword evidence="2" id="KW-1185">Reference proteome</keyword>
<accession>A0A8H6FYQ2</accession>
<dbReference type="Proteomes" id="UP000578531">
    <property type="component" value="Unassembled WGS sequence"/>
</dbReference>
<sequence>MLIVPKDASDSTISIAYKLKTSRWQNENVANNSVSEEIPVVAGYITLKAMARKQKIRIHDYNTMYAQPGLYEYNVHELLACESPRILVQFLNQHLASSAVSENLVGPSGILDVAAGKGIVGAELRKQLTGKPGIRSLIDTNLLEMSLVSCIKGSTKRLRRFCGR</sequence>
<name>A0A8H6FYQ2_9LECA</name>
<comment type="caution">
    <text evidence="1">The sequence shown here is derived from an EMBL/GenBank/DDBJ whole genome shotgun (WGS) entry which is preliminary data.</text>
</comment>
<evidence type="ECO:0000313" key="2">
    <source>
        <dbReference type="Proteomes" id="UP000578531"/>
    </source>
</evidence>
<dbReference type="OrthoDB" id="2019266at2759"/>
<organism evidence="1 2">
    <name type="scientific">Letharia columbiana</name>
    <dbReference type="NCBI Taxonomy" id="112416"/>
    <lineage>
        <taxon>Eukaryota</taxon>
        <taxon>Fungi</taxon>
        <taxon>Dikarya</taxon>
        <taxon>Ascomycota</taxon>
        <taxon>Pezizomycotina</taxon>
        <taxon>Lecanoromycetes</taxon>
        <taxon>OSLEUM clade</taxon>
        <taxon>Lecanoromycetidae</taxon>
        <taxon>Lecanorales</taxon>
        <taxon>Lecanorineae</taxon>
        <taxon>Parmeliaceae</taxon>
        <taxon>Letharia</taxon>
    </lineage>
</organism>
<gene>
    <name evidence="1" type="ORF">HO173_004697</name>
</gene>
<evidence type="ECO:0000313" key="1">
    <source>
        <dbReference type="EMBL" id="KAF6237229.1"/>
    </source>
</evidence>
<protein>
    <submittedName>
        <fullName evidence="1">Uncharacterized protein</fullName>
    </submittedName>
</protein>
<proteinExistence type="predicted"/>
<reference evidence="1 2" key="1">
    <citation type="journal article" date="2020" name="Genomics">
        <title>Complete, high-quality genomes from long-read metagenomic sequencing of two wolf lichen thalli reveals enigmatic genome architecture.</title>
        <authorList>
            <person name="McKenzie S.K."/>
            <person name="Walston R.F."/>
            <person name="Allen J.L."/>
        </authorList>
    </citation>
    <scope>NUCLEOTIDE SEQUENCE [LARGE SCALE GENOMIC DNA]</scope>
    <source>
        <strain evidence="1">WasteWater2</strain>
    </source>
</reference>
<dbReference type="GeneID" id="59286361"/>
<dbReference type="RefSeq" id="XP_037166557.1">
    <property type="nucleotide sequence ID" value="XM_037306619.1"/>
</dbReference>